<keyword evidence="1" id="KW-0472">Membrane</keyword>
<dbReference type="EMBL" id="KZ997061">
    <property type="protein sequence ID" value="RKO87933.1"/>
    <property type="molecule type" value="Genomic_DNA"/>
</dbReference>
<name>A0A4P9W8Y7_9FUNG</name>
<organism evidence="2 3">
    <name type="scientific">Blyttiomyces helicus</name>
    <dbReference type="NCBI Taxonomy" id="388810"/>
    <lineage>
        <taxon>Eukaryota</taxon>
        <taxon>Fungi</taxon>
        <taxon>Fungi incertae sedis</taxon>
        <taxon>Chytridiomycota</taxon>
        <taxon>Chytridiomycota incertae sedis</taxon>
        <taxon>Chytridiomycetes</taxon>
        <taxon>Chytridiomycetes incertae sedis</taxon>
        <taxon>Blyttiomyces</taxon>
    </lineage>
</organism>
<dbReference type="OrthoDB" id="2121828at2759"/>
<accession>A0A4P9W8Y7</accession>
<evidence type="ECO:0000256" key="1">
    <source>
        <dbReference type="SAM" id="Phobius"/>
    </source>
</evidence>
<gene>
    <name evidence="2" type="ORF">BDK51DRAFT_17978</name>
</gene>
<keyword evidence="3" id="KW-1185">Reference proteome</keyword>
<dbReference type="Proteomes" id="UP000269721">
    <property type="component" value="Unassembled WGS sequence"/>
</dbReference>
<keyword evidence="1" id="KW-1133">Transmembrane helix</keyword>
<proteinExistence type="predicted"/>
<evidence type="ECO:0000313" key="3">
    <source>
        <dbReference type="Proteomes" id="UP000269721"/>
    </source>
</evidence>
<sequence length="97" mass="10015">MVFIEAPNVAQQTIKIPQLVLDQCAADGLPFSGNAAGKNGTDLAGAPDGPNLPPTTFTAKGIVALIFTIIAALLGMATVVWFAQEQLPPAVKAEPKM</sequence>
<feature type="transmembrane region" description="Helical" evidence="1">
    <location>
        <begin position="62"/>
        <end position="83"/>
    </location>
</feature>
<evidence type="ECO:0000313" key="2">
    <source>
        <dbReference type="EMBL" id="RKO87933.1"/>
    </source>
</evidence>
<reference evidence="3" key="1">
    <citation type="journal article" date="2018" name="Nat. Microbiol.">
        <title>Leveraging single-cell genomics to expand the fungal tree of life.</title>
        <authorList>
            <person name="Ahrendt S.R."/>
            <person name="Quandt C.A."/>
            <person name="Ciobanu D."/>
            <person name="Clum A."/>
            <person name="Salamov A."/>
            <person name="Andreopoulos B."/>
            <person name="Cheng J.F."/>
            <person name="Woyke T."/>
            <person name="Pelin A."/>
            <person name="Henrissat B."/>
            <person name="Reynolds N.K."/>
            <person name="Benny G.L."/>
            <person name="Smith M.E."/>
            <person name="James T.Y."/>
            <person name="Grigoriev I.V."/>
        </authorList>
    </citation>
    <scope>NUCLEOTIDE SEQUENCE [LARGE SCALE GENOMIC DNA]</scope>
</reference>
<dbReference type="AlphaFoldDB" id="A0A4P9W8Y7"/>
<protein>
    <submittedName>
        <fullName evidence="2">Uncharacterized protein</fullName>
    </submittedName>
</protein>
<keyword evidence="1" id="KW-0812">Transmembrane</keyword>